<feature type="compositionally biased region" description="Basic and acidic residues" evidence="1">
    <location>
        <begin position="1"/>
        <end position="10"/>
    </location>
</feature>
<dbReference type="HOGENOM" id="CLU_1481435_0_0_11"/>
<keyword evidence="2" id="KW-0812">Transmembrane</keyword>
<evidence type="ECO:0000256" key="1">
    <source>
        <dbReference type="SAM" id="MobiDB-lite"/>
    </source>
</evidence>
<feature type="transmembrane region" description="Helical" evidence="2">
    <location>
        <begin position="103"/>
        <end position="123"/>
    </location>
</feature>
<dbReference type="KEGG" id="bcv:Bcav_1903"/>
<reference evidence="3 4" key="1">
    <citation type="journal article" date="2009" name="Stand. Genomic Sci.">
        <title>Complete genome sequence of Beutenbergia cavernae type strain (HKI 0122).</title>
        <authorList>
            <person name="Land M."/>
            <person name="Pukall R."/>
            <person name="Abt B."/>
            <person name="Goker M."/>
            <person name="Rohde M."/>
            <person name="Glavina Del Rio T."/>
            <person name="Tice H."/>
            <person name="Copeland A."/>
            <person name="Cheng J.F."/>
            <person name="Lucas S."/>
            <person name="Chen F."/>
            <person name="Nolan M."/>
            <person name="Bruce D."/>
            <person name="Goodwin L."/>
            <person name="Pitluck S."/>
            <person name="Ivanova N."/>
            <person name="Mavromatis K."/>
            <person name="Ovchinnikova G."/>
            <person name="Pati A."/>
            <person name="Chen A."/>
            <person name="Palaniappan K."/>
            <person name="Hauser L."/>
            <person name="Chang Y.J."/>
            <person name="Jefferies C.C."/>
            <person name="Saunders E."/>
            <person name="Brettin T."/>
            <person name="Detter J.C."/>
            <person name="Han C."/>
            <person name="Chain P."/>
            <person name="Bristow J."/>
            <person name="Eisen J.A."/>
            <person name="Markowitz V."/>
            <person name="Hugenholtz P."/>
            <person name="Kyrpides N.C."/>
            <person name="Klenk H.P."/>
            <person name="Lapidus A."/>
        </authorList>
    </citation>
    <scope>NUCLEOTIDE SEQUENCE [LARGE SCALE GENOMIC DNA]</scope>
    <source>
        <strain evidence="4">ATCC BAA-8 / DSM 12333 / NBRC 16432</strain>
    </source>
</reference>
<dbReference type="STRING" id="471853.Bcav_1903"/>
<keyword evidence="4" id="KW-1185">Reference proteome</keyword>
<organism evidence="3 4">
    <name type="scientific">Beutenbergia cavernae (strain ATCC BAA-8 / DSM 12333 / CCUG 43141 / JCM 11478 / NBRC 16432 / NCIMB 13614 / HKI 0122)</name>
    <dbReference type="NCBI Taxonomy" id="471853"/>
    <lineage>
        <taxon>Bacteria</taxon>
        <taxon>Bacillati</taxon>
        <taxon>Actinomycetota</taxon>
        <taxon>Actinomycetes</taxon>
        <taxon>Micrococcales</taxon>
        <taxon>Beutenbergiaceae</taxon>
        <taxon>Beutenbergia</taxon>
    </lineage>
</organism>
<feature type="transmembrane region" description="Helical" evidence="2">
    <location>
        <begin position="129"/>
        <end position="147"/>
    </location>
</feature>
<dbReference type="OrthoDB" id="5147993at2"/>
<gene>
    <name evidence="3" type="ordered locus">Bcav_1903</name>
</gene>
<evidence type="ECO:0000313" key="3">
    <source>
        <dbReference type="EMBL" id="ACQ80159.1"/>
    </source>
</evidence>
<keyword evidence="2" id="KW-0472">Membrane</keyword>
<proteinExistence type="predicted"/>
<feature type="compositionally biased region" description="Low complexity" evidence="1">
    <location>
        <begin position="90"/>
        <end position="99"/>
    </location>
</feature>
<evidence type="ECO:0000313" key="4">
    <source>
        <dbReference type="Proteomes" id="UP000007962"/>
    </source>
</evidence>
<dbReference type="eggNOG" id="ENOG5033FW7">
    <property type="taxonomic scope" value="Bacteria"/>
</dbReference>
<protein>
    <submittedName>
        <fullName evidence="3">Uncharacterized protein</fullName>
    </submittedName>
</protein>
<name>C5C5G8_BEUC1</name>
<accession>C5C5G8</accession>
<keyword evidence="2" id="KW-1133">Transmembrane helix</keyword>
<sequence>MGAPTGRDDGAGAPEPSQGDEPDWDARWRELTESLGDLEPAEAPTAEPDEPEVAASASERSLVAGEPSDRADLGGPRDYSPAEEDDSFDPGDPGPVAGDPVTTAGWCALAGGPFALVLVLVFWRNAPGAVVGACIAAFLAGAVVLLWRMPARRSDSDDDGAVV</sequence>
<dbReference type="RefSeq" id="WP_015882399.1">
    <property type="nucleotide sequence ID" value="NC_012669.1"/>
</dbReference>
<feature type="region of interest" description="Disordered" evidence="1">
    <location>
        <begin position="1"/>
        <end position="99"/>
    </location>
</feature>
<dbReference type="EMBL" id="CP001618">
    <property type="protein sequence ID" value="ACQ80159.1"/>
    <property type="molecule type" value="Genomic_DNA"/>
</dbReference>
<evidence type="ECO:0000256" key="2">
    <source>
        <dbReference type="SAM" id="Phobius"/>
    </source>
</evidence>
<dbReference type="AlphaFoldDB" id="C5C5G8"/>
<dbReference type="Proteomes" id="UP000007962">
    <property type="component" value="Chromosome"/>
</dbReference>